<feature type="region of interest" description="Disordered" evidence="1">
    <location>
        <begin position="88"/>
        <end position="150"/>
    </location>
</feature>
<reference evidence="2 3" key="1">
    <citation type="journal article" date="2012" name="Genome Biol.">
        <title>Genome and low-iron response of an oceanic diatom adapted to chronic iron limitation.</title>
        <authorList>
            <person name="Lommer M."/>
            <person name="Specht M."/>
            <person name="Roy A.S."/>
            <person name="Kraemer L."/>
            <person name="Andreson R."/>
            <person name="Gutowska M.A."/>
            <person name="Wolf J."/>
            <person name="Bergner S.V."/>
            <person name="Schilhabel M.B."/>
            <person name="Klostermeier U.C."/>
            <person name="Beiko R.G."/>
            <person name="Rosenstiel P."/>
            <person name="Hippler M."/>
            <person name="Laroche J."/>
        </authorList>
    </citation>
    <scope>NUCLEOTIDE SEQUENCE [LARGE SCALE GENOMIC DNA]</scope>
    <source>
        <strain evidence="2 3">CCMP1005</strain>
    </source>
</reference>
<dbReference type="Proteomes" id="UP000266841">
    <property type="component" value="Unassembled WGS sequence"/>
</dbReference>
<protein>
    <submittedName>
        <fullName evidence="2">Uncharacterized protein</fullName>
    </submittedName>
</protein>
<evidence type="ECO:0000313" key="3">
    <source>
        <dbReference type="Proteomes" id="UP000266841"/>
    </source>
</evidence>
<dbReference type="EMBL" id="AGNL01046866">
    <property type="protein sequence ID" value="EJK47532.1"/>
    <property type="molecule type" value="Genomic_DNA"/>
</dbReference>
<feature type="compositionally biased region" description="Basic residues" evidence="1">
    <location>
        <begin position="88"/>
        <end position="97"/>
    </location>
</feature>
<gene>
    <name evidence="2" type="ORF">THAOC_33739</name>
</gene>
<comment type="caution">
    <text evidence="2">The sequence shown here is derived from an EMBL/GenBank/DDBJ whole genome shotgun (WGS) entry which is preliminary data.</text>
</comment>
<name>K0RLE2_THAOC</name>
<evidence type="ECO:0000256" key="1">
    <source>
        <dbReference type="SAM" id="MobiDB-lite"/>
    </source>
</evidence>
<sequence length="150" mass="16057">RPARRSVGPRDVLPRSGKGRARTLPGTRGGGGTIGDPSSPSPALDSDVARVVSIRTADSLEKGESLKLSTLADFSAIALRIRAPARIGRHGRKRARRGGFTTPLGGEFGGRPRLRLKAGSFREQCDTQQPGWGYDTGDSRQDGSWPTCYK</sequence>
<proteinExistence type="predicted"/>
<accession>K0RLE2</accession>
<keyword evidence="3" id="KW-1185">Reference proteome</keyword>
<evidence type="ECO:0000313" key="2">
    <source>
        <dbReference type="EMBL" id="EJK47532.1"/>
    </source>
</evidence>
<feature type="non-terminal residue" evidence="2">
    <location>
        <position position="1"/>
    </location>
</feature>
<feature type="region of interest" description="Disordered" evidence="1">
    <location>
        <begin position="1"/>
        <end position="47"/>
    </location>
</feature>
<organism evidence="2 3">
    <name type="scientific">Thalassiosira oceanica</name>
    <name type="common">Marine diatom</name>
    <dbReference type="NCBI Taxonomy" id="159749"/>
    <lineage>
        <taxon>Eukaryota</taxon>
        <taxon>Sar</taxon>
        <taxon>Stramenopiles</taxon>
        <taxon>Ochrophyta</taxon>
        <taxon>Bacillariophyta</taxon>
        <taxon>Coscinodiscophyceae</taxon>
        <taxon>Thalassiosirophycidae</taxon>
        <taxon>Thalassiosirales</taxon>
        <taxon>Thalassiosiraceae</taxon>
        <taxon>Thalassiosira</taxon>
    </lineage>
</organism>
<dbReference type="AlphaFoldDB" id="K0RLE2"/>